<evidence type="ECO:0000313" key="1">
    <source>
        <dbReference type="EMBL" id="ADN76668.1"/>
    </source>
</evidence>
<reference evidence="1 2" key="1">
    <citation type="journal article" date="2010" name="Stand. Genomic Sci.">
        <title>Complete genome sequence of Ferrimonas balearica type strain (PAT).</title>
        <authorList>
            <person name="Nolan M."/>
            <person name="Sikorski J."/>
            <person name="Davenport K."/>
            <person name="Lucas S."/>
            <person name="Glavina Del Rio T."/>
            <person name="Tice H."/>
            <person name="Cheng J."/>
            <person name="Goodwin L."/>
            <person name="Pitluck S."/>
            <person name="Liolios K."/>
            <person name="Ivanova N."/>
            <person name="Mavromatis K."/>
            <person name="Ovchinnikova G."/>
            <person name="Pati A."/>
            <person name="Chen A."/>
            <person name="Palaniappan K."/>
            <person name="Land M."/>
            <person name="Hauser L."/>
            <person name="Chang Y."/>
            <person name="Jeffries C."/>
            <person name="Tapia R."/>
            <person name="Brettin T."/>
            <person name="Detter J."/>
            <person name="Han C."/>
            <person name="Yasawong M."/>
            <person name="Rohde M."/>
            <person name="Tindall B."/>
            <person name="Goker M."/>
            <person name="Woyke T."/>
            <person name="Bristow J."/>
            <person name="Eisen J."/>
            <person name="Markowitz V."/>
            <person name="Hugenholtz P."/>
            <person name="Kyrpides N."/>
            <person name="Klenk H."/>
            <person name="Lapidus A."/>
        </authorList>
    </citation>
    <scope>NUCLEOTIDE SEQUENCE [LARGE SCALE GENOMIC DNA]</scope>
    <source>
        <strain evidence="2">DSM 9799 / CCM 4581 / KCTC 23876 / PAT</strain>
    </source>
</reference>
<sequence>MTPYQQLNAAYLAMIAHCPNACVELGLDEQLNRLPSPAPTDREQLLAKADAVLAAAEQCVDLDFDQQQDVTLMRLSAERVHFMHKLEREGRRRDHALPRAGEQISGGIFLLMSRDPRQAEQRLDNIRQRLAAVPALLEGTLAQLDRPIARWVQIEHDTLEELPSLFQSIQQWAEQVTYSDQPALQHNITSALDAIAAYRQGLDALPTATDFTLGEENARTLVALNGIELSLEQIHQHTRDFVADTLANLEQLRQTLVARYQLPEDTDADGVHQFLNQRFAVAVPDGRLQAVIERYQAEAERIGEFIQARQLFDEPDDHAMTIMRTPEFMAPMIPAGAMMQPAALADGTKTSQIYLTLSEALLDEHTELGIPVMMIHEGIPGHHLQLATASGNDSLVRRVFPAMELAEGWTTMLEDYMLDIGYMGELTDEARFIAKRDISRLSARVAIDLYFMTGQRHYLDIGYPVDTSSDDPFVNAGRLLKVVTGFTDGRVQGELNWYSQEPGYPMSYLVGNVLMWQLKRDFVHDGNALARDRAFHREVLACGNLPMAMVRARLAQRGRLRAAN</sequence>
<evidence type="ECO:0008006" key="3">
    <source>
        <dbReference type="Google" id="ProtNLM"/>
    </source>
</evidence>
<dbReference type="OrthoDB" id="9760040at2"/>
<name>E1SNJ5_FERBD</name>
<dbReference type="Proteomes" id="UP000006683">
    <property type="component" value="Chromosome"/>
</dbReference>
<dbReference type="KEGG" id="fbl:Fbal_2466"/>
<dbReference type="GeneID" id="67182675"/>
<dbReference type="InterPro" id="IPR010281">
    <property type="entry name" value="DUF885"/>
</dbReference>
<accession>E1SNJ5</accession>
<evidence type="ECO:0000313" key="2">
    <source>
        <dbReference type="Proteomes" id="UP000006683"/>
    </source>
</evidence>
<dbReference type="HOGENOM" id="CLU_480484_0_0_6"/>
<keyword evidence="2" id="KW-1185">Reference proteome</keyword>
<dbReference type="eggNOG" id="COG4805">
    <property type="taxonomic scope" value="Bacteria"/>
</dbReference>
<protein>
    <recommendedName>
        <fullName evidence="3">DUF885 domain-containing protein</fullName>
    </recommendedName>
</protein>
<dbReference type="STRING" id="550540.Fbal_2466"/>
<dbReference type="RefSeq" id="WP_013345974.1">
    <property type="nucleotide sequence ID" value="NC_014541.1"/>
</dbReference>
<dbReference type="Pfam" id="PF05960">
    <property type="entry name" value="DUF885"/>
    <property type="match status" value="1"/>
</dbReference>
<proteinExistence type="predicted"/>
<dbReference type="EMBL" id="CP002209">
    <property type="protein sequence ID" value="ADN76668.1"/>
    <property type="molecule type" value="Genomic_DNA"/>
</dbReference>
<dbReference type="AlphaFoldDB" id="E1SNJ5"/>
<gene>
    <name evidence="1" type="ordered locus">Fbal_2466</name>
</gene>
<organism evidence="1 2">
    <name type="scientific">Ferrimonas balearica (strain DSM 9799 / CCM 4581 / KCTC 23876 / PAT)</name>
    <dbReference type="NCBI Taxonomy" id="550540"/>
    <lineage>
        <taxon>Bacteria</taxon>
        <taxon>Pseudomonadati</taxon>
        <taxon>Pseudomonadota</taxon>
        <taxon>Gammaproteobacteria</taxon>
        <taxon>Alteromonadales</taxon>
        <taxon>Ferrimonadaceae</taxon>
        <taxon>Ferrimonas</taxon>
    </lineage>
</organism>